<accession>A0A1B0D818</accession>
<evidence type="ECO:0000259" key="1">
    <source>
        <dbReference type="Pfam" id="PF00078"/>
    </source>
</evidence>
<feature type="domain" description="Integrase zinc-binding" evidence="2">
    <location>
        <begin position="424"/>
        <end position="479"/>
    </location>
</feature>
<dbReference type="Proteomes" id="UP000092462">
    <property type="component" value="Unassembled WGS sequence"/>
</dbReference>
<dbReference type="Gene3D" id="3.10.10.10">
    <property type="entry name" value="HIV Type 1 Reverse Transcriptase, subunit A, domain 1"/>
    <property type="match status" value="1"/>
</dbReference>
<dbReference type="GO" id="GO:0071897">
    <property type="term" value="P:DNA biosynthetic process"/>
    <property type="evidence" value="ECO:0007669"/>
    <property type="project" value="UniProtKB-ARBA"/>
</dbReference>
<dbReference type="Gene3D" id="3.30.70.270">
    <property type="match status" value="1"/>
</dbReference>
<dbReference type="InterPro" id="IPR043128">
    <property type="entry name" value="Rev_trsase/Diguanyl_cyclase"/>
</dbReference>
<dbReference type="SUPFAM" id="SSF56672">
    <property type="entry name" value="DNA/RNA polymerases"/>
    <property type="match status" value="1"/>
</dbReference>
<dbReference type="AlphaFoldDB" id="A0A1B0D818"/>
<dbReference type="Pfam" id="PF00078">
    <property type="entry name" value="RVT_1"/>
    <property type="match status" value="1"/>
</dbReference>
<dbReference type="PANTHER" id="PTHR47331">
    <property type="entry name" value="PHD-TYPE DOMAIN-CONTAINING PROTEIN"/>
    <property type="match status" value="1"/>
</dbReference>
<dbReference type="VEuPathDB" id="VectorBase:PPAPM1_002006"/>
<evidence type="ECO:0000313" key="3">
    <source>
        <dbReference type="EnsemblMetazoa" id="PPAI003691-PA"/>
    </source>
</evidence>
<dbReference type="InterPro" id="IPR041588">
    <property type="entry name" value="Integrase_H2C2"/>
</dbReference>
<keyword evidence="4" id="KW-1185">Reference proteome</keyword>
<dbReference type="InterPro" id="IPR000477">
    <property type="entry name" value="RT_dom"/>
</dbReference>
<organism evidence="3 4">
    <name type="scientific">Phlebotomus papatasi</name>
    <name type="common">Sandfly</name>
    <dbReference type="NCBI Taxonomy" id="29031"/>
    <lineage>
        <taxon>Eukaryota</taxon>
        <taxon>Metazoa</taxon>
        <taxon>Ecdysozoa</taxon>
        <taxon>Arthropoda</taxon>
        <taxon>Hexapoda</taxon>
        <taxon>Insecta</taxon>
        <taxon>Pterygota</taxon>
        <taxon>Neoptera</taxon>
        <taxon>Endopterygota</taxon>
        <taxon>Diptera</taxon>
        <taxon>Nematocera</taxon>
        <taxon>Psychodoidea</taxon>
        <taxon>Psychodidae</taxon>
        <taxon>Phlebotomus</taxon>
        <taxon>Phlebotomus</taxon>
    </lineage>
</organism>
<reference evidence="3" key="1">
    <citation type="submission" date="2022-08" db="UniProtKB">
        <authorList>
            <consortium name="EnsemblMetazoa"/>
        </authorList>
    </citation>
    <scope>IDENTIFICATION</scope>
    <source>
        <strain evidence="3">Israel</strain>
    </source>
</reference>
<name>A0A1B0D818_PHLPP</name>
<evidence type="ECO:0000259" key="2">
    <source>
        <dbReference type="Pfam" id="PF17921"/>
    </source>
</evidence>
<dbReference type="PANTHER" id="PTHR47331:SF1">
    <property type="entry name" value="GAG-LIKE PROTEIN"/>
    <property type="match status" value="1"/>
</dbReference>
<dbReference type="VEuPathDB" id="VectorBase:PPAPM1_007802"/>
<proteinExistence type="predicted"/>
<dbReference type="Pfam" id="PF17921">
    <property type="entry name" value="Integrase_H2C2"/>
    <property type="match status" value="1"/>
</dbReference>
<sequence length="506" mass="58315">MSEKQNLTDNQRAAEQHFIETHRRNSEGRFVVQLPFKEDPRVLGDSRPLAVRQFLALERKFEKNPSFHALYSQVINDQLEREWIEPVGREYSDGPVYYMPHHGVVKESSATTKLRIVYNASAKSSTGVSLNDILRVGPTVQPDLCSILLRFRQYPYAMTADISKMYLQLVLDPTHSDFHRFVWRANKSEPIRDFRFTRVCFGVASSPFLATRALIQLAQECENSHPLAAEALRHCFYVDDCIMSTESVAKAKDIQSQLLHVLKSELVVKVQDQFTLESIHFWCDSMVVLHWINGDPEDYKIFVGRRLKEIRKVSAPFQWRHVRTHSNPADLISRGTSPLQIQESSLWWHGPEWLLQPESQWPQPFHSPHNSQQLQRHGRTITSSFRHLNSLAPFVDYSGFIRVGGRLENSNMPFPSKHPIILPKSQLTHLIVKREHLKQLHAGPLVLLSTIRQQFWPVSGRNMVMKVCHECPRCTKANPKPLKQLMADLPTSRVCLWEASGNIALE</sequence>
<evidence type="ECO:0000313" key="4">
    <source>
        <dbReference type="Proteomes" id="UP000092462"/>
    </source>
</evidence>
<dbReference type="EMBL" id="AJVK01035770">
    <property type="status" value="NOT_ANNOTATED_CDS"/>
    <property type="molecule type" value="Genomic_DNA"/>
</dbReference>
<dbReference type="EnsemblMetazoa" id="PPAI003691-RA">
    <property type="protein sequence ID" value="PPAI003691-PA"/>
    <property type="gene ID" value="PPAI003691"/>
</dbReference>
<protein>
    <submittedName>
        <fullName evidence="3">Uncharacterized protein</fullName>
    </submittedName>
</protein>
<dbReference type="VEuPathDB" id="VectorBase:PPAI003691"/>
<feature type="domain" description="Reverse transcriptase" evidence="1">
    <location>
        <begin position="148"/>
        <end position="264"/>
    </location>
</feature>
<dbReference type="InterPro" id="IPR043502">
    <property type="entry name" value="DNA/RNA_pol_sf"/>
</dbReference>